<dbReference type="AlphaFoldDB" id="A0A0H3B016"/>
<dbReference type="KEGG" id="ypy:YPK_0441"/>
<name>A0A0H3B016_YERPY</name>
<evidence type="ECO:0000313" key="1">
    <source>
        <dbReference type="EMBL" id="ACA66744.1"/>
    </source>
</evidence>
<dbReference type="EMBL" id="CP000950">
    <property type="protein sequence ID" value="ACA66744.1"/>
    <property type="molecule type" value="Genomic_DNA"/>
</dbReference>
<organism evidence="1">
    <name type="scientific">Yersinia pseudotuberculosis serotype O:3 (strain YPIII)</name>
    <dbReference type="NCBI Taxonomy" id="502800"/>
    <lineage>
        <taxon>Bacteria</taxon>
        <taxon>Pseudomonadati</taxon>
        <taxon>Pseudomonadota</taxon>
        <taxon>Gammaproteobacteria</taxon>
        <taxon>Enterobacterales</taxon>
        <taxon>Yersiniaceae</taxon>
        <taxon>Yersinia</taxon>
    </lineage>
</organism>
<proteinExistence type="predicted"/>
<sequence>MMSAGDSGARGSAVFFYISTGVIGTKKPARRQVLFIRYEFIALGYRLHRD</sequence>
<protein>
    <submittedName>
        <fullName evidence="1">Uncharacterized protein</fullName>
    </submittedName>
</protein>
<reference evidence="1" key="1">
    <citation type="submission" date="2008-02" db="EMBL/GenBank/DDBJ databases">
        <title>Complete sequence of Yersinia pseudotuberculosis YPIII.</title>
        <authorList>
            <consortium name="US DOE Joint Genome Institute"/>
            <person name="Challacombe J.F."/>
            <person name="Bruce D."/>
            <person name="Detter J.C."/>
            <person name="Green L."/>
            <person name="Land M."/>
            <person name="Munk C."/>
            <person name="Lindler L.E."/>
            <person name="Nikolich M.P."/>
            <person name="Brettin T."/>
        </authorList>
    </citation>
    <scope>NUCLEOTIDE SEQUENCE</scope>
    <source>
        <strain evidence="1">YPIII</strain>
    </source>
</reference>
<gene>
    <name evidence="1" type="ordered locus">YPK_0441</name>
</gene>
<accession>A0A0H3B016</accession>
<dbReference type="PATRIC" id="fig|502800.11.peg.1046"/>